<evidence type="ECO:0000259" key="8">
    <source>
        <dbReference type="PROSITE" id="PS50262"/>
    </source>
</evidence>
<evidence type="ECO:0000313" key="9">
    <source>
        <dbReference type="Ensembl" id="ENSORLP00015023777.1"/>
    </source>
</evidence>
<dbReference type="PANTHER" id="PTHR23112">
    <property type="entry name" value="G PROTEIN-COUPLED RECEPTOR 157-RELATED"/>
    <property type="match status" value="1"/>
</dbReference>
<feature type="region of interest" description="Disordered" evidence="5">
    <location>
        <begin position="314"/>
        <end position="349"/>
    </location>
</feature>
<reference evidence="9" key="4">
    <citation type="submission" date="2025-09" db="UniProtKB">
        <authorList>
            <consortium name="Ensembl"/>
        </authorList>
    </citation>
    <scope>IDENTIFICATION</scope>
    <source>
        <strain evidence="9">HSOK</strain>
    </source>
</reference>
<dbReference type="GO" id="GO:0016020">
    <property type="term" value="C:membrane"/>
    <property type="evidence" value="ECO:0007669"/>
    <property type="project" value="UniProtKB-SubCell"/>
</dbReference>
<dbReference type="InterPro" id="IPR000848">
    <property type="entry name" value="GPCR_cAMP"/>
</dbReference>
<name>A0A3P9IUZ2_ORYLA</name>
<dbReference type="PRINTS" id="PR02001">
    <property type="entry name" value="GCR1CAMPR"/>
</dbReference>
<feature type="compositionally biased region" description="Polar residues" evidence="5">
    <location>
        <begin position="334"/>
        <end position="349"/>
    </location>
</feature>
<dbReference type="GO" id="GO:0004930">
    <property type="term" value="F:G protein-coupled receptor activity"/>
    <property type="evidence" value="ECO:0007669"/>
    <property type="project" value="InterPro"/>
</dbReference>
<dbReference type="SUPFAM" id="SSF81321">
    <property type="entry name" value="Family A G protein-coupled receptor-like"/>
    <property type="match status" value="1"/>
</dbReference>
<evidence type="ECO:0000256" key="4">
    <source>
        <dbReference type="ARBA" id="ARBA00023136"/>
    </source>
</evidence>
<dbReference type="GO" id="GO:0007166">
    <property type="term" value="P:cell surface receptor signaling pathway"/>
    <property type="evidence" value="ECO:0007669"/>
    <property type="project" value="InterPro"/>
</dbReference>
<reference evidence="9" key="3">
    <citation type="submission" date="2025-08" db="UniProtKB">
        <authorList>
            <consortium name="Ensembl"/>
        </authorList>
    </citation>
    <scope>IDENTIFICATION</scope>
    <source>
        <strain evidence="9">HSOK</strain>
    </source>
</reference>
<dbReference type="Gene3D" id="1.20.1070.10">
    <property type="entry name" value="Rhodopsin 7-helix transmembrane proteins"/>
    <property type="match status" value="1"/>
</dbReference>
<feature type="domain" description="G-protein coupled receptors family 1 profile" evidence="8">
    <location>
        <begin position="42"/>
        <end position="262"/>
    </location>
</feature>
<dbReference type="AlphaFoldDB" id="A0A3P9IUZ2"/>
<reference evidence="9 10" key="2">
    <citation type="submission" date="2017-04" db="EMBL/GenBank/DDBJ databases">
        <title>CpG methylation of centromeres and impact of large insertions on vertebrate speciation.</title>
        <authorList>
            <person name="Ichikawa K."/>
            <person name="Yoshimura J."/>
            <person name="Morishita S."/>
        </authorList>
    </citation>
    <scope>NUCLEOTIDE SEQUENCE</scope>
    <source>
        <strain evidence="9 10">HSOK</strain>
    </source>
</reference>
<dbReference type="Proteomes" id="UP000265200">
    <property type="component" value="Chromosome 7"/>
</dbReference>
<feature type="transmembrane region" description="Helical" evidence="6">
    <location>
        <begin position="240"/>
        <end position="260"/>
    </location>
</feature>
<feature type="domain" description="G-protein coupled receptors family 2 profile 2" evidence="7">
    <location>
        <begin position="28"/>
        <end position="296"/>
    </location>
</feature>
<keyword evidence="2 6" id="KW-0812">Transmembrane</keyword>
<proteinExistence type="predicted"/>
<evidence type="ECO:0000256" key="2">
    <source>
        <dbReference type="ARBA" id="ARBA00022692"/>
    </source>
</evidence>
<dbReference type="InterPro" id="IPR017452">
    <property type="entry name" value="GPCR_Rhodpsn_7TM"/>
</dbReference>
<feature type="transmembrane region" description="Helical" evidence="6">
    <location>
        <begin position="30"/>
        <end position="51"/>
    </location>
</feature>
<reference key="1">
    <citation type="journal article" date="2007" name="Nature">
        <title>The medaka draft genome and insights into vertebrate genome evolution.</title>
        <authorList>
            <person name="Kasahara M."/>
            <person name="Naruse K."/>
            <person name="Sasaki S."/>
            <person name="Nakatani Y."/>
            <person name="Qu W."/>
            <person name="Ahsan B."/>
            <person name="Yamada T."/>
            <person name="Nagayasu Y."/>
            <person name="Doi K."/>
            <person name="Kasai Y."/>
            <person name="Jindo T."/>
            <person name="Kobayashi D."/>
            <person name="Shimada A."/>
            <person name="Toyoda A."/>
            <person name="Kuroki Y."/>
            <person name="Fujiyama A."/>
            <person name="Sasaki T."/>
            <person name="Shimizu A."/>
            <person name="Asakawa S."/>
            <person name="Shimizu N."/>
            <person name="Hashimoto S."/>
            <person name="Yang J."/>
            <person name="Lee Y."/>
            <person name="Matsushima K."/>
            <person name="Sugano S."/>
            <person name="Sakaizumi M."/>
            <person name="Narita T."/>
            <person name="Ohishi K."/>
            <person name="Haga S."/>
            <person name="Ohta F."/>
            <person name="Nomoto H."/>
            <person name="Nogata K."/>
            <person name="Morishita T."/>
            <person name="Endo T."/>
            <person name="Shin-I T."/>
            <person name="Takeda H."/>
            <person name="Morishita S."/>
            <person name="Kohara Y."/>
        </authorList>
    </citation>
    <scope>NUCLEOTIDE SEQUENCE [LARGE SCALE GENOMIC DNA]</scope>
    <source>
        <strain>Hd-rR</strain>
    </source>
</reference>
<evidence type="ECO:0000313" key="10">
    <source>
        <dbReference type="Proteomes" id="UP000265200"/>
    </source>
</evidence>
<feature type="transmembrane region" description="Helical" evidence="6">
    <location>
        <begin position="134"/>
        <end position="160"/>
    </location>
</feature>
<organism evidence="9 10">
    <name type="scientific">Oryzias latipes</name>
    <name type="common">Japanese rice fish</name>
    <name type="synonym">Japanese killifish</name>
    <dbReference type="NCBI Taxonomy" id="8090"/>
    <lineage>
        <taxon>Eukaryota</taxon>
        <taxon>Metazoa</taxon>
        <taxon>Chordata</taxon>
        <taxon>Craniata</taxon>
        <taxon>Vertebrata</taxon>
        <taxon>Euteleostomi</taxon>
        <taxon>Actinopterygii</taxon>
        <taxon>Neopterygii</taxon>
        <taxon>Teleostei</taxon>
        <taxon>Neoteleostei</taxon>
        <taxon>Acanthomorphata</taxon>
        <taxon>Ovalentaria</taxon>
        <taxon>Atherinomorphae</taxon>
        <taxon>Beloniformes</taxon>
        <taxon>Adrianichthyidae</taxon>
        <taxon>Oryziinae</taxon>
        <taxon>Oryzias</taxon>
    </lineage>
</organism>
<dbReference type="InterPro" id="IPR017981">
    <property type="entry name" value="GPCR_2-like_7TM"/>
</dbReference>
<evidence type="ECO:0000256" key="1">
    <source>
        <dbReference type="ARBA" id="ARBA00004141"/>
    </source>
</evidence>
<keyword evidence="4 6" id="KW-0472">Membrane</keyword>
<dbReference type="PROSITE" id="PS50262">
    <property type="entry name" value="G_PROTEIN_RECEP_F1_2"/>
    <property type="match status" value="1"/>
</dbReference>
<evidence type="ECO:0000256" key="3">
    <source>
        <dbReference type="ARBA" id="ARBA00022989"/>
    </source>
</evidence>
<evidence type="ECO:0000259" key="7">
    <source>
        <dbReference type="PROSITE" id="PS50261"/>
    </source>
</evidence>
<comment type="subcellular location">
    <subcellularLocation>
        <location evidence="1">Membrane</location>
        <topology evidence="1">Multi-pass membrane protein</topology>
    </subcellularLocation>
</comment>
<dbReference type="InterPro" id="IPR000832">
    <property type="entry name" value="GPCR_2_secretin-like"/>
</dbReference>
<dbReference type="PANTHER" id="PTHR23112:SF47">
    <property type="entry name" value="G-PROTEIN COUPLED RECEPTOR 157"/>
    <property type="match status" value="1"/>
</dbReference>
<dbReference type="InterPro" id="IPR022343">
    <property type="entry name" value="GCR1-cAMP_receptor"/>
</dbReference>
<dbReference type="PROSITE" id="PS50261">
    <property type="entry name" value="G_PROTEIN_RECEP_F2_4"/>
    <property type="match status" value="1"/>
</dbReference>
<dbReference type="Ensembl" id="ENSORLT00015009673.1">
    <property type="protein sequence ID" value="ENSORLP00015023777.1"/>
    <property type="gene ID" value="ENSORLG00015003921.1"/>
</dbReference>
<sequence length="349" mass="38809">MMSPWLFYRTVSESAMANGTETELFVYEQVVVLCTCVLSLAGSTLIFLTFVLWSDLRTTPRRLLVYLSVSDWLSAASYAYGVGKVFHSNSLDCVAQGAISTFANTSSFFWTVAIAVYLYVFIVKSSQRLADSLVLSFHLVSWGIPLAITVTAVSLNKIGYDASEVSVGWCWVRIDTRDRILWMLLTGKIWEFLAYLTLPVLYILIKRHIHKAHAALSEYRPILANRPESQSFSSMADVKLTLIPIIFIFLRIWSTVRFILLLADSPVRQNPALVMLHGIGNTSQGAANCIMFVLFTQPIRTRLCAALCCSSKCGGEPSPSNRDPQRLLPGQDPPSRTQEDGTSIAISNT</sequence>
<feature type="transmembrane region" description="Helical" evidence="6">
    <location>
        <begin position="63"/>
        <end position="81"/>
    </location>
</feature>
<feature type="transmembrane region" description="Helical" evidence="6">
    <location>
        <begin position="101"/>
        <end position="122"/>
    </location>
</feature>
<dbReference type="Pfam" id="PF00002">
    <property type="entry name" value="7tm_2"/>
    <property type="match status" value="1"/>
</dbReference>
<dbReference type="GO" id="GO:0030552">
    <property type="term" value="F:cAMP binding"/>
    <property type="evidence" value="ECO:0007669"/>
    <property type="project" value="InterPro"/>
</dbReference>
<accession>A0A3P9IUZ2</accession>
<keyword evidence="3 6" id="KW-1133">Transmembrane helix</keyword>
<evidence type="ECO:0000256" key="5">
    <source>
        <dbReference type="SAM" id="MobiDB-lite"/>
    </source>
</evidence>
<feature type="transmembrane region" description="Helical" evidence="6">
    <location>
        <begin position="272"/>
        <end position="295"/>
    </location>
</feature>
<feature type="transmembrane region" description="Helical" evidence="6">
    <location>
        <begin position="180"/>
        <end position="205"/>
    </location>
</feature>
<protein>
    <submittedName>
        <fullName evidence="9">G protein-coupled receptor 157</fullName>
    </submittedName>
</protein>
<evidence type="ECO:0000256" key="6">
    <source>
        <dbReference type="SAM" id="Phobius"/>
    </source>
</evidence>
<dbReference type="PRINTS" id="PR00247">
    <property type="entry name" value="GPCRCAMP"/>
</dbReference>